<accession>Q1QWA1</accession>
<keyword evidence="4" id="KW-1185">Reference proteome</keyword>
<dbReference type="InterPro" id="IPR000286">
    <property type="entry name" value="HDACs"/>
</dbReference>
<dbReference type="SUPFAM" id="SSF52768">
    <property type="entry name" value="Arginase/deacetylase"/>
    <property type="match status" value="1"/>
</dbReference>
<dbReference type="Pfam" id="PF00850">
    <property type="entry name" value="Hist_deacetyl"/>
    <property type="match status" value="1"/>
</dbReference>
<comment type="similarity">
    <text evidence="1">Belongs to the histone deacetylase family.</text>
</comment>
<dbReference type="OrthoDB" id="9808367at2"/>
<dbReference type="eggNOG" id="COG0123">
    <property type="taxonomic scope" value="Bacteria"/>
</dbReference>
<sequence length="312" mass="34313">MITAYITHPHCMRHLMGPTHPESPKRLEAIRARLALTGILTHTMQSDAPPVTRETLALAHSPQYLDALEAHAPTQGLHELDGDTHMGQDTLTAARLAAGAVVRGVDQVFRHQADNVFCAVRPPGHHAERGTAMGFCFYNNIAVGLAHARQRHGVERVAVLDFDVHQGNGTVDIFKNDPGVLICSSFQSPFYPWRYQQGQWDNVLNTPLSAGADGHEFRRRVEAQWLPALQAFKPQLVLLSAGFDAHRDDPMGGLNLLEDDYYWVTQLALDIARVYAEGRLVSALEGGYHLDSLATSVEAHLKALLGLPLGHP</sequence>
<dbReference type="AlphaFoldDB" id="Q1QWA1"/>
<dbReference type="InterPro" id="IPR037138">
    <property type="entry name" value="His_deacetylse_dom_sf"/>
</dbReference>
<protein>
    <submittedName>
        <fullName evidence="3">Histone deacetylase superfamily</fullName>
    </submittedName>
</protein>
<dbReference type="GO" id="GO:0040029">
    <property type="term" value="P:epigenetic regulation of gene expression"/>
    <property type="evidence" value="ECO:0007669"/>
    <property type="project" value="TreeGrafter"/>
</dbReference>
<evidence type="ECO:0000313" key="4">
    <source>
        <dbReference type="Proteomes" id="UP000000239"/>
    </source>
</evidence>
<dbReference type="InterPro" id="IPR023801">
    <property type="entry name" value="His_deacetylse_dom"/>
</dbReference>
<dbReference type="Proteomes" id="UP000000239">
    <property type="component" value="Chromosome"/>
</dbReference>
<dbReference type="RefSeq" id="WP_011507203.1">
    <property type="nucleotide sequence ID" value="NC_007963.1"/>
</dbReference>
<evidence type="ECO:0000259" key="2">
    <source>
        <dbReference type="Pfam" id="PF00850"/>
    </source>
</evidence>
<dbReference type="EMBL" id="CP000285">
    <property type="protein sequence ID" value="ABE59257.1"/>
    <property type="molecule type" value="Genomic_DNA"/>
</dbReference>
<evidence type="ECO:0000313" key="3">
    <source>
        <dbReference type="EMBL" id="ABE59257.1"/>
    </source>
</evidence>
<dbReference type="CDD" id="cd11599">
    <property type="entry name" value="HDAC_classII_2"/>
    <property type="match status" value="1"/>
</dbReference>
<dbReference type="GO" id="GO:0004407">
    <property type="term" value="F:histone deacetylase activity"/>
    <property type="evidence" value="ECO:0007669"/>
    <property type="project" value="TreeGrafter"/>
</dbReference>
<organism evidence="3 4">
    <name type="scientific">Chromohalobacter israelensis (strain ATCC BAA-138 / DSM 3043 / CIP 106854 / NCIMB 13768 / 1H11)</name>
    <name type="common">Chromohalobacter salexigens</name>
    <dbReference type="NCBI Taxonomy" id="290398"/>
    <lineage>
        <taxon>Bacteria</taxon>
        <taxon>Pseudomonadati</taxon>
        <taxon>Pseudomonadota</taxon>
        <taxon>Gammaproteobacteria</taxon>
        <taxon>Oceanospirillales</taxon>
        <taxon>Halomonadaceae</taxon>
        <taxon>Chromohalobacter</taxon>
    </lineage>
</organism>
<dbReference type="Gene3D" id="3.40.800.20">
    <property type="entry name" value="Histone deacetylase domain"/>
    <property type="match status" value="1"/>
</dbReference>
<evidence type="ECO:0000256" key="1">
    <source>
        <dbReference type="ARBA" id="ARBA00005947"/>
    </source>
</evidence>
<dbReference type="InterPro" id="IPR023696">
    <property type="entry name" value="Ureohydrolase_dom_sf"/>
</dbReference>
<gene>
    <name evidence="3" type="ordered locus">Csal_1905</name>
</gene>
<dbReference type="PANTHER" id="PTHR10625">
    <property type="entry name" value="HISTONE DEACETYLASE HDAC1-RELATED"/>
    <property type="match status" value="1"/>
</dbReference>
<dbReference type="PRINTS" id="PR01270">
    <property type="entry name" value="HDASUPER"/>
</dbReference>
<dbReference type="STRING" id="290398.Csal_1905"/>
<name>Q1QWA1_CHRI1</name>
<feature type="domain" description="Histone deacetylase" evidence="2">
    <location>
        <begin position="20"/>
        <end position="304"/>
    </location>
</feature>
<reference evidence="3 4" key="1">
    <citation type="journal article" date="2011" name="Stand. Genomic Sci.">
        <title>Complete genome sequence of the halophilic and highly halotolerant Chromohalobacter salexigens type strain (1H11(T)).</title>
        <authorList>
            <person name="Copeland A."/>
            <person name="O'Connor K."/>
            <person name="Lucas S."/>
            <person name="Lapidus A."/>
            <person name="Berry K.W."/>
            <person name="Detter J.C."/>
            <person name="Del Rio T.G."/>
            <person name="Hammon N."/>
            <person name="Dalin E."/>
            <person name="Tice H."/>
            <person name="Pitluck S."/>
            <person name="Bruce D."/>
            <person name="Goodwin L."/>
            <person name="Han C."/>
            <person name="Tapia R."/>
            <person name="Saunders E."/>
            <person name="Schmutz J."/>
            <person name="Brettin T."/>
            <person name="Larimer F."/>
            <person name="Land M."/>
            <person name="Hauser L."/>
            <person name="Vargas C."/>
            <person name="Nieto J.J."/>
            <person name="Kyrpides N.C."/>
            <person name="Ivanova N."/>
            <person name="Goker M."/>
            <person name="Klenk H.P."/>
            <person name="Csonka L.N."/>
            <person name="Woyke T."/>
        </authorList>
    </citation>
    <scope>NUCLEOTIDE SEQUENCE [LARGE SCALE GENOMIC DNA]</scope>
    <source>
        <strain evidence="4">ATCC BAA-138 / DSM 3043 / CIP 106854 / NCIMB 13768 / 1H11</strain>
    </source>
</reference>
<dbReference type="PANTHER" id="PTHR10625:SF10">
    <property type="entry name" value="HISTONE DEACETYLASE HDAC1"/>
    <property type="match status" value="1"/>
</dbReference>
<dbReference type="KEGG" id="csa:Csal_1905"/>
<dbReference type="HOGENOM" id="CLU_007727_8_1_6"/>
<proteinExistence type="inferred from homology"/>
<dbReference type="GeneID" id="95334621"/>